<protein>
    <submittedName>
        <fullName evidence="2">Uncharacterized protein</fullName>
    </submittedName>
</protein>
<keyword evidence="3" id="KW-1185">Reference proteome</keyword>
<organism evidence="2 3">
    <name type="scientific">Halocaridina rubra</name>
    <name type="common">Hawaiian red shrimp</name>
    <dbReference type="NCBI Taxonomy" id="373956"/>
    <lineage>
        <taxon>Eukaryota</taxon>
        <taxon>Metazoa</taxon>
        <taxon>Ecdysozoa</taxon>
        <taxon>Arthropoda</taxon>
        <taxon>Crustacea</taxon>
        <taxon>Multicrustacea</taxon>
        <taxon>Malacostraca</taxon>
        <taxon>Eumalacostraca</taxon>
        <taxon>Eucarida</taxon>
        <taxon>Decapoda</taxon>
        <taxon>Pleocyemata</taxon>
        <taxon>Caridea</taxon>
        <taxon>Atyoidea</taxon>
        <taxon>Atyidae</taxon>
        <taxon>Halocaridina</taxon>
    </lineage>
</organism>
<accession>A0AAN8WTM1</accession>
<proteinExistence type="predicted"/>
<name>A0AAN8WTM1_HALRR</name>
<dbReference type="EMBL" id="JAXCGZ010015542">
    <property type="protein sequence ID" value="KAK7070106.1"/>
    <property type="molecule type" value="Genomic_DNA"/>
</dbReference>
<feature type="region of interest" description="Disordered" evidence="1">
    <location>
        <begin position="58"/>
        <end position="89"/>
    </location>
</feature>
<sequence length="89" mass="9919">MLQMKYLGRSYEALQSIEDISVQPGTVDGGGVKGEPVFLAEEMEGDIKEEEALMVRGFQQGGRRSRGDRKGRLSTRFRGYPHPSTSRIS</sequence>
<reference evidence="2 3" key="1">
    <citation type="submission" date="2023-11" db="EMBL/GenBank/DDBJ databases">
        <title>Halocaridina rubra genome assembly.</title>
        <authorList>
            <person name="Smith C."/>
        </authorList>
    </citation>
    <scope>NUCLEOTIDE SEQUENCE [LARGE SCALE GENOMIC DNA]</scope>
    <source>
        <strain evidence="2">EP-1</strain>
        <tissue evidence="2">Whole</tissue>
    </source>
</reference>
<feature type="compositionally biased region" description="Basic residues" evidence="1">
    <location>
        <begin position="63"/>
        <end position="75"/>
    </location>
</feature>
<dbReference type="Proteomes" id="UP001381693">
    <property type="component" value="Unassembled WGS sequence"/>
</dbReference>
<evidence type="ECO:0000313" key="3">
    <source>
        <dbReference type="Proteomes" id="UP001381693"/>
    </source>
</evidence>
<comment type="caution">
    <text evidence="2">The sequence shown here is derived from an EMBL/GenBank/DDBJ whole genome shotgun (WGS) entry which is preliminary data.</text>
</comment>
<evidence type="ECO:0000256" key="1">
    <source>
        <dbReference type="SAM" id="MobiDB-lite"/>
    </source>
</evidence>
<dbReference type="AlphaFoldDB" id="A0AAN8WTM1"/>
<gene>
    <name evidence="2" type="ORF">SK128_020970</name>
</gene>
<evidence type="ECO:0000313" key="2">
    <source>
        <dbReference type="EMBL" id="KAK7070106.1"/>
    </source>
</evidence>